<feature type="compositionally biased region" description="Polar residues" evidence="12">
    <location>
        <begin position="89"/>
        <end position="98"/>
    </location>
</feature>
<evidence type="ECO:0000256" key="1">
    <source>
        <dbReference type="ARBA" id="ARBA00004496"/>
    </source>
</evidence>
<evidence type="ECO:0000256" key="6">
    <source>
        <dbReference type="ARBA" id="ARBA00022603"/>
    </source>
</evidence>
<proteinExistence type="inferred from homology"/>
<dbReference type="PANTHER" id="PTHR21210:SF0">
    <property type="entry name" value="TRNA (URACIL-O(2)-)-METHYLTRANSFERASE-RELATED"/>
    <property type="match status" value="1"/>
</dbReference>
<dbReference type="AlphaFoldDB" id="A0A8H7GLM5"/>
<dbReference type="EMBL" id="JACBPP010000011">
    <property type="protein sequence ID" value="KAF7998762.1"/>
    <property type="molecule type" value="Genomic_DNA"/>
</dbReference>
<evidence type="ECO:0000256" key="8">
    <source>
        <dbReference type="ARBA" id="ARBA00022691"/>
    </source>
</evidence>
<evidence type="ECO:0000256" key="4">
    <source>
        <dbReference type="ARBA" id="ARBA00017788"/>
    </source>
</evidence>
<dbReference type="Proteomes" id="UP000649328">
    <property type="component" value="Unassembled WGS sequence"/>
</dbReference>
<evidence type="ECO:0000256" key="11">
    <source>
        <dbReference type="RuleBase" id="RU368004"/>
    </source>
</evidence>
<evidence type="ECO:0000256" key="3">
    <source>
        <dbReference type="ARBA" id="ARBA00012795"/>
    </source>
</evidence>
<keyword evidence="5 11" id="KW-0963">Cytoplasm</keyword>
<comment type="subcellular location">
    <subcellularLocation>
        <location evidence="1 11">Cytoplasm</location>
    </subcellularLocation>
</comment>
<dbReference type="EC" id="2.1.1.211" evidence="3 11"/>
<dbReference type="InterPro" id="IPR011671">
    <property type="entry name" value="tRNA_uracil_MeTrfase"/>
</dbReference>
<evidence type="ECO:0000313" key="14">
    <source>
        <dbReference type="Proteomes" id="UP000649328"/>
    </source>
</evidence>
<dbReference type="GO" id="GO:0141101">
    <property type="term" value="F:tRNA(Ser) (uridine(44)-2'-O-)-methyltransferase activity"/>
    <property type="evidence" value="ECO:0007669"/>
    <property type="project" value="UniProtKB-EC"/>
</dbReference>
<dbReference type="Pfam" id="PF07757">
    <property type="entry name" value="AdoMet_MTase"/>
    <property type="match status" value="1"/>
</dbReference>
<evidence type="ECO:0000256" key="9">
    <source>
        <dbReference type="ARBA" id="ARBA00022694"/>
    </source>
</evidence>
<evidence type="ECO:0000256" key="7">
    <source>
        <dbReference type="ARBA" id="ARBA00022679"/>
    </source>
</evidence>
<keyword evidence="7 11" id="KW-0808">Transferase</keyword>
<dbReference type="PANTHER" id="PTHR21210">
    <property type="entry name" value="TRNA (URACIL-O(2)-)-METHYLTRANSFERASE-RELATED"/>
    <property type="match status" value="1"/>
</dbReference>
<keyword evidence="6 11" id="KW-0489">Methyltransferase</keyword>
<protein>
    <recommendedName>
        <fullName evidence="4 11">tRNA (uracil-O(2)-)-methyltransferase</fullName>
        <ecNumber evidence="3 11">2.1.1.211</ecNumber>
    </recommendedName>
</protein>
<evidence type="ECO:0000256" key="2">
    <source>
        <dbReference type="ARBA" id="ARBA00009056"/>
    </source>
</evidence>
<name>A0A8H7GLM5_9ASCO</name>
<dbReference type="GO" id="GO:0030488">
    <property type="term" value="P:tRNA methylation"/>
    <property type="evidence" value="ECO:0007669"/>
    <property type="project" value="UniProtKB-UniRule"/>
</dbReference>
<gene>
    <name evidence="13" type="ORF">HF325_006827</name>
</gene>
<comment type="function">
    <text evidence="11">Adenosyl-L-methionine (AdoMet)-dependent tRNA (uracil-O(2)-)-methyltransferase.</text>
</comment>
<evidence type="ECO:0000313" key="13">
    <source>
        <dbReference type="EMBL" id="KAF7998762.1"/>
    </source>
</evidence>
<comment type="similarity">
    <text evidence="2 11">Belongs to the TRM44 family.</text>
</comment>
<sequence length="564" mass="63967">MKPGKDPEMDLLMGQESCLGAPWSPIYEQKVEFEPHHFETAMAHLIREPNINSTVIMRADILQQITYTENGDVENSECFTPELPESKPENLTSQTDTPQPFLHRDLSDVSLREVQLANSTVKLFRSSGVVRRIIPRNPYKDHVINQTCAIMKGEDSVLVVYIPHISRQDETPFYLPPVEAVGIFYHAKKLSIHYIAFNEGPDFQKMDLAERPIRIALRLLQTLAKHSMGAKLGYEKRVTHDLVVPRIAFQNRYIALKKKYLGDLVANWAESTDPKKHVFEDLAVAAFLIELWNARYNEKPFEFRDLGCGNGLLVHILIMEGFKGIGIDARARKSWKTYPSKVQKCLKEQIIIPSVLLKPHPAIAKTAPYITNNGRLFQVPETRSSDPNTVPLMKYYSAANLLELSMVCTTEEFPPETFIIGNHLDELTCWIPLLNFPFMVIPCCSHALNGAKVRYTPRKAFKAKTEENKRLPPKKAENSSMYGALVDHVEDLTLLMGWECEKEILRIPSTRNAAVIGMRKKPFFQEEPSDATEARVMGLVAAEGGAEGWVENLMLLMSKTPKNH</sequence>
<keyword evidence="9 11" id="KW-0819">tRNA processing</keyword>
<comment type="catalytic activity">
    <reaction evidence="10 11">
        <text>uridine(44) in tRNA(Ser) + S-adenosyl-L-methionine = 2'-O-methyluridine(44) in tRNA(Ser) + S-adenosyl-L-homocysteine + H(+)</text>
        <dbReference type="Rhea" id="RHEA:43100"/>
        <dbReference type="Rhea" id="RHEA-COMP:10339"/>
        <dbReference type="Rhea" id="RHEA-COMP:10340"/>
        <dbReference type="ChEBI" id="CHEBI:15378"/>
        <dbReference type="ChEBI" id="CHEBI:57856"/>
        <dbReference type="ChEBI" id="CHEBI:59789"/>
        <dbReference type="ChEBI" id="CHEBI:65315"/>
        <dbReference type="ChEBI" id="CHEBI:74478"/>
        <dbReference type="EC" id="2.1.1.211"/>
    </reaction>
</comment>
<organism evidence="13 14">
    <name type="scientific">Metschnikowia pulcherrima</name>
    <dbReference type="NCBI Taxonomy" id="27326"/>
    <lineage>
        <taxon>Eukaryota</taxon>
        <taxon>Fungi</taxon>
        <taxon>Dikarya</taxon>
        <taxon>Ascomycota</taxon>
        <taxon>Saccharomycotina</taxon>
        <taxon>Pichiomycetes</taxon>
        <taxon>Metschnikowiaceae</taxon>
        <taxon>Metschnikowia</taxon>
    </lineage>
</organism>
<accession>A0A8H7GLM5</accession>
<feature type="region of interest" description="Disordered" evidence="12">
    <location>
        <begin position="73"/>
        <end position="99"/>
    </location>
</feature>
<reference evidence="13" key="1">
    <citation type="submission" date="2020-10" db="EMBL/GenBank/DDBJ databases">
        <title>The Whole-Genome Sequence of Metschnikowia persimmonesis, a Novel Endophytic Yeast Species Isolated from Medicinal Plant Diospyros kaki Thumb.</title>
        <authorList>
            <person name="Rahmat E."/>
            <person name="Kang Y."/>
        </authorList>
    </citation>
    <scope>NUCLEOTIDE SEQUENCE</scope>
    <source>
        <strain evidence="13">KIOM G15050</strain>
    </source>
</reference>
<dbReference type="GO" id="GO:0005737">
    <property type="term" value="C:cytoplasm"/>
    <property type="evidence" value="ECO:0007669"/>
    <property type="project" value="UniProtKB-SubCell"/>
</dbReference>
<evidence type="ECO:0000256" key="12">
    <source>
        <dbReference type="SAM" id="MobiDB-lite"/>
    </source>
</evidence>
<keyword evidence="8 11" id="KW-0949">S-adenosyl-L-methionine</keyword>
<dbReference type="OrthoDB" id="10047021at2759"/>
<evidence type="ECO:0000256" key="10">
    <source>
        <dbReference type="ARBA" id="ARBA00047957"/>
    </source>
</evidence>
<comment type="caution">
    <text evidence="13">The sequence shown here is derived from an EMBL/GenBank/DDBJ whole genome shotgun (WGS) entry which is preliminary data.</text>
</comment>
<evidence type="ECO:0000256" key="5">
    <source>
        <dbReference type="ARBA" id="ARBA00022490"/>
    </source>
</evidence>
<keyword evidence="14" id="KW-1185">Reference proteome</keyword>